<dbReference type="OrthoDB" id="6415790at2759"/>
<accession>A0A4P9Z7H2</accession>
<keyword evidence="3" id="KW-1185">Reference proteome</keyword>
<feature type="region of interest" description="Disordered" evidence="1">
    <location>
        <begin position="1"/>
        <end position="64"/>
    </location>
</feature>
<feature type="non-terminal residue" evidence="2">
    <location>
        <position position="64"/>
    </location>
</feature>
<organism evidence="2 3">
    <name type="scientific">Metschnikowia bicuspidata</name>
    <dbReference type="NCBI Taxonomy" id="27322"/>
    <lineage>
        <taxon>Eukaryota</taxon>
        <taxon>Fungi</taxon>
        <taxon>Dikarya</taxon>
        <taxon>Ascomycota</taxon>
        <taxon>Saccharomycotina</taxon>
        <taxon>Pichiomycetes</taxon>
        <taxon>Metschnikowiaceae</taxon>
        <taxon>Metschnikowia</taxon>
    </lineage>
</organism>
<name>A0A4P9Z7H2_9ASCO</name>
<dbReference type="EMBL" id="ML004743">
    <property type="protein sequence ID" value="RKP28634.1"/>
    <property type="molecule type" value="Genomic_DNA"/>
</dbReference>
<gene>
    <name evidence="2" type="ORF">METBISCDRAFT_28951</name>
</gene>
<proteinExistence type="predicted"/>
<evidence type="ECO:0000313" key="3">
    <source>
        <dbReference type="Proteomes" id="UP000268321"/>
    </source>
</evidence>
<sequence length="64" mass="7141">METHKRTAPSSSERPPLNEKRPYDATPPWPTAHEAFGEENKGFLPLAHVPQTPASGLPKLPRRD</sequence>
<evidence type="ECO:0000256" key="1">
    <source>
        <dbReference type="SAM" id="MobiDB-lite"/>
    </source>
</evidence>
<dbReference type="Proteomes" id="UP000268321">
    <property type="component" value="Unassembled WGS sequence"/>
</dbReference>
<reference evidence="3" key="1">
    <citation type="journal article" date="2018" name="Nat. Microbiol.">
        <title>Leveraging single-cell genomics to expand the fungal tree of life.</title>
        <authorList>
            <person name="Ahrendt S.R."/>
            <person name="Quandt C.A."/>
            <person name="Ciobanu D."/>
            <person name="Clum A."/>
            <person name="Salamov A."/>
            <person name="Andreopoulos B."/>
            <person name="Cheng J.F."/>
            <person name="Woyke T."/>
            <person name="Pelin A."/>
            <person name="Henrissat B."/>
            <person name="Reynolds N.K."/>
            <person name="Benny G.L."/>
            <person name="Smith M.E."/>
            <person name="James T.Y."/>
            <person name="Grigoriev I.V."/>
        </authorList>
    </citation>
    <scope>NUCLEOTIDE SEQUENCE [LARGE SCALE GENOMIC DNA]</scope>
    <source>
        <strain evidence="3">Baker2002</strain>
    </source>
</reference>
<protein>
    <submittedName>
        <fullName evidence="2">Uncharacterized protein</fullName>
    </submittedName>
</protein>
<evidence type="ECO:0000313" key="2">
    <source>
        <dbReference type="EMBL" id="RKP28634.1"/>
    </source>
</evidence>
<dbReference type="AlphaFoldDB" id="A0A4P9Z7H2"/>